<feature type="transmembrane region" description="Helical" evidence="11">
    <location>
        <begin position="104"/>
        <end position="125"/>
    </location>
</feature>
<feature type="domain" description="CBS" evidence="12">
    <location>
        <begin position="222"/>
        <end position="282"/>
    </location>
</feature>
<dbReference type="SMART" id="SM01091">
    <property type="entry name" value="CorC_HlyC"/>
    <property type="match status" value="1"/>
</dbReference>
<evidence type="ECO:0000256" key="9">
    <source>
        <dbReference type="PROSITE-ProRule" id="PRU00703"/>
    </source>
</evidence>
<evidence type="ECO:0000256" key="2">
    <source>
        <dbReference type="ARBA" id="ARBA00006337"/>
    </source>
</evidence>
<feature type="domain" description="CNNM transmembrane" evidence="13">
    <location>
        <begin position="1"/>
        <end position="203"/>
    </location>
</feature>
<feature type="transmembrane region" description="Helical" evidence="11">
    <location>
        <begin position="6"/>
        <end position="30"/>
    </location>
</feature>
<sequence length="436" mass="47930">MDAVTAVNLLILALLIVATAFFVGSEFAVVKIRMSRIDQLIAEGHPKAPVAKKVATDLDYYLSACQLGITVTALGLGAIGKPAVENLLMPVFNWLDLSASAASAASYAIAFMLVTFLHVVVGEMAPKTLAIQFSEKMTLLLAGPLYWFGKLMYPLIWALNGTSRLLLRSVGIQPAGHEQAYTEEELRLVLAQSSEGGEIRAEQLDYLDNVFSFDERTAKDVMVPRTSIVAIDSAMEADAIIRLLDESNYTRYPVIEGGNRDRILGVVNVKRMLPHIVAGRPLKLQAFLRDVPSVLEVTPLQEAMKKMQQERIHMAVVIDEYGGTSGLLTMEDILEELVGEIRDEFDADEIADIRPLGEGEYEVSGLVLLDELEQRFGLRFDEQEEVDTIGGWIRLHAGEAPAAGDRIEKAGAVWTVAETDPFRITRIKLSLPSSTE</sequence>
<dbReference type="SUPFAM" id="SSF56176">
    <property type="entry name" value="FAD-binding/transporter-associated domain-like"/>
    <property type="match status" value="1"/>
</dbReference>
<dbReference type="InterPro" id="IPR051676">
    <property type="entry name" value="UPF0053_domain"/>
</dbReference>
<protein>
    <submittedName>
        <fullName evidence="14">HlyC/CorC family transporter</fullName>
    </submittedName>
</protein>
<dbReference type="PROSITE" id="PS51371">
    <property type="entry name" value="CBS"/>
    <property type="match status" value="2"/>
</dbReference>
<dbReference type="GO" id="GO:0005886">
    <property type="term" value="C:plasma membrane"/>
    <property type="evidence" value="ECO:0007669"/>
    <property type="project" value="UniProtKB-SubCell"/>
</dbReference>
<dbReference type="RefSeq" id="WP_168907665.1">
    <property type="nucleotide sequence ID" value="NZ_CP051428.1"/>
</dbReference>
<evidence type="ECO:0000313" key="15">
    <source>
        <dbReference type="Proteomes" id="UP000502136"/>
    </source>
</evidence>
<evidence type="ECO:0000256" key="11">
    <source>
        <dbReference type="SAM" id="Phobius"/>
    </source>
</evidence>
<evidence type="ECO:0000256" key="8">
    <source>
        <dbReference type="ARBA" id="ARBA00023136"/>
    </source>
</evidence>
<dbReference type="Proteomes" id="UP000502136">
    <property type="component" value="Chromosome"/>
</dbReference>
<dbReference type="PANTHER" id="PTHR43099">
    <property type="entry name" value="UPF0053 PROTEIN YRKA"/>
    <property type="match status" value="1"/>
</dbReference>
<reference evidence="14 15" key="1">
    <citation type="submission" date="2020-04" db="EMBL/GenBank/DDBJ databases">
        <title>Novel Paenibacillus strain UniB2 isolated from commercial digestive syrup.</title>
        <authorList>
            <person name="Thorat V."/>
            <person name="Kirdat K."/>
            <person name="Tiwarekar B."/>
            <person name="Yadav A."/>
        </authorList>
    </citation>
    <scope>NUCLEOTIDE SEQUENCE [LARGE SCALE GENOMIC DNA]</scope>
    <source>
        <strain evidence="14 15">UniB2</strain>
    </source>
</reference>
<evidence type="ECO:0000259" key="12">
    <source>
        <dbReference type="PROSITE" id="PS51371"/>
    </source>
</evidence>
<dbReference type="InterPro" id="IPR036318">
    <property type="entry name" value="FAD-bd_PCMH-like_sf"/>
</dbReference>
<name>A0A6H2GXK6_9BACL</name>
<dbReference type="KEGG" id="palr:HGI30_11340"/>
<dbReference type="PANTHER" id="PTHR43099:SF2">
    <property type="entry name" value="UPF0053 PROTEIN YRKA"/>
    <property type="match status" value="1"/>
</dbReference>
<dbReference type="InterPro" id="IPR005170">
    <property type="entry name" value="Transptr-assoc_dom"/>
</dbReference>
<evidence type="ECO:0000256" key="10">
    <source>
        <dbReference type="PROSITE-ProRule" id="PRU01193"/>
    </source>
</evidence>
<evidence type="ECO:0000256" key="7">
    <source>
        <dbReference type="ARBA" id="ARBA00023122"/>
    </source>
</evidence>
<evidence type="ECO:0000256" key="3">
    <source>
        <dbReference type="ARBA" id="ARBA00022475"/>
    </source>
</evidence>
<dbReference type="SMART" id="SM00116">
    <property type="entry name" value="CBS"/>
    <property type="match status" value="2"/>
</dbReference>
<dbReference type="GO" id="GO:0050660">
    <property type="term" value="F:flavin adenine dinucleotide binding"/>
    <property type="evidence" value="ECO:0007669"/>
    <property type="project" value="InterPro"/>
</dbReference>
<dbReference type="InterPro" id="IPR000644">
    <property type="entry name" value="CBS_dom"/>
</dbReference>
<keyword evidence="7 9" id="KW-0129">CBS domain</keyword>
<organism evidence="14 15">
    <name type="scientific">Paenibacillus albicereus</name>
    <dbReference type="NCBI Taxonomy" id="2726185"/>
    <lineage>
        <taxon>Bacteria</taxon>
        <taxon>Bacillati</taxon>
        <taxon>Bacillota</taxon>
        <taxon>Bacilli</taxon>
        <taxon>Bacillales</taxon>
        <taxon>Paenibacillaceae</taxon>
        <taxon>Paenibacillus</taxon>
    </lineage>
</organism>
<comment type="similarity">
    <text evidence="2">Belongs to the UPF0053 family.</text>
</comment>
<feature type="domain" description="CBS" evidence="12">
    <location>
        <begin position="287"/>
        <end position="344"/>
    </location>
</feature>
<feature type="transmembrane region" description="Helical" evidence="11">
    <location>
        <begin position="60"/>
        <end position="84"/>
    </location>
</feature>
<dbReference type="SUPFAM" id="SSF54631">
    <property type="entry name" value="CBS-domain pair"/>
    <property type="match status" value="1"/>
</dbReference>
<accession>A0A6H2GXK6</accession>
<keyword evidence="15" id="KW-1185">Reference proteome</keyword>
<dbReference type="Gene3D" id="3.10.580.10">
    <property type="entry name" value="CBS-domain"/>
    <property type="match status" value="1"/>
</dbReference>
<dbReference type="PROSITE" id="PS51846">
    <property type="entry name" value="CNNM"/>
    <property type="match status" value="1"/>
</dbReference>
<dbReference type="Pfam" id="PF03471">
    <property type="entry name" value="CorC_HlyC"/>
    <property type="match status" value="1"/>
</dbReference>
<proteinExistence type="inferred from homology"/>
<dbReference type="InterPro" id="IPR002550">
    <property type="entry name" value="CNNM"/>
</dbReference>
<keyword evidence="5" id="KW-0677">Repeat</keyword>
<dbReference type="InterPro" id="IPR046342">
    <property type="entry name" value="CBS_dom_sf"/>
</dbReference>
<dbReference type="Pfam" id="PF00571">
    <property type="entry name" value="CBS"/>
    <property type="match status" value="2"/>
</dbReference>
<evidence type="ECO:0000313" key="14">
    <source>
        <dbReference type="EMBL" id="QJC52089.1"/>
    </source>
</evidence>
<dbReference type="Gene3D" id="3.30.465.10">
    <property type="match status" value="1"/>
</dbReference>
<dbReference type="InterPro" id="IPR016169">
    <property type="entry name" value="FAD-bd_PCMH_sub2"/>
</dbReference>
<dbReference type="Pfam" id="PF01595">
    <property type="entry name" value="CNNM"/>
    <property type="match status" value="1"/>
</dbReference>
<evidence type="ECO:0000256" key="6">
    <source>
        <dbReference type="ARBA" id="ARBA00022989"/>
    </source>
</evidence>
<evidence type="ECO:0000256" key="1">
    <source>
        <dbReference type="ARBA" id="ARBA00004651"/>
    </source>
</evidence>
<dbReference type="AlphaFoldDB" id="A0A6H2GXK6"/>
<dbReference type="InterPro" id="IPR044751">
    <property type="entry name" value="Ion_transp-like_CBS"/>
</dbReference>
<keyword evidence="8 10" id="KW-0472">Membrane</keyword>
<evidence type="ECO:0000259" key="13">
    <source>
        <dbReference type="PROSITE" id="PS51846"/>
    </source>
</evidence>
<dbReference type="CDD" id="cd04590">
    <property type="entry name" value="CBS_pair_CorC_HlyC_assoc"/>
    <property type="match status" value="1"/>
</dbReference>
<evidence type="ECO:0000256" key="4">
    <source>
        <dbReference type="ARBA" id="ARBA00022692"/>
    </source>
</evidence>
<comment type="subcellular location">
    <subcellularLocation>
        <location evidence="1">Cell membrane</location>
        <topology evidence="1">Multi-pass membrane protein</topology>
    </subcellularLocation>
</comment>
<dbReference type="EMBL" id="CP051428">
    <property type="protein sequence ID" value="QJC52089.1"/>
    <property type="molecule type" value="Genomic_DNA"/>
</dbReference>
<feature type="transmembrane region" description="Helical" evidence="11">
    <location>
        <begin position="137"/>
        <end position="159"/>
    </location>
</feature>
<evidence type="ECO:0000256" key="5">
    <source>
        <dbReference type="ARBA" id="ARBA00022737"/>
    </source>
</evidence>
<keyword evidence="4 10" id="KW-0812">Transmembrane</keyword>
<keyword evidence="6 10" id="KW-1133">Transmembrane helix</keyword>
<dbReference type="FunFam" id="3.10.580.10:FF:000002">
    <property type="entry name" value="Magnesium/cobalt efflux protein CorC"/>
    <property type="match status" value="1"/>
</dbReference>
<keyword evidence="3" id="KW-1003">Cell membrane</keyword>
<gene>
    <name evidence="14" type="ORF">HGI30_11340</name>
</gene>